<organism evidence="4 5">
    <name type="scientific">Hibiscus syriacus</name>
    <name type="common">Rose of Sharon</name>
    <dbReference type="NCBI Taxonomy" id="106335"/>
    <lineage>
        <taxon>Eukaryota</taxon>
        <taxon>Viridiplantae</taxon>
        <taxon>Streptophyta</taxon>
        <taxon>Embryophyta</taxon>
        <taxon>Tracheophyta</taxon>
        <taxon>Spermatophyta</taxon>
        <taxon>Magnoliopsida</taxon>
        <taxon>eudicotyledons</taxon>
        <taxon>Gunneridae</taxon>
        <taxon>Pentapetalae</taxon>
        <taxon>rosids</taxon>
        <taxon>malvids</taxon>
        <taxon>Malvales</taxon>
        <taxon>Malvaceae</taxon>
        <taxon>Malvoideae</taxon>
        <taxon>Hibiscus</taxon>
    </lineage>
</organism>
<feature type="compositionally biased region" description="Basic and acidic residues" evidence="2">
    <location>
        <begin position="35"/>
        <end position="45"/>
    </location>
</feature>
<dbReference type="InterPro" id="IPR053932">
    <property type="entry name" value="GeBP-like_DBD"/>
</dbReference>
<dbReference type="Proteomes" id="UP000436088">
    <property type="component" value="Unassembled WGS sequence"/>
</dbReference>
<name>A0A6A3AZS7_HIBSY</name>
<evidence type="ECO:0000259" key="3">
    <source>
        <dbReference type="Pfam" id="PF04504"/>
    </source>
</evidence>
<proteinExistence type="inferred from homology"/>
<dbReference type="OrthoDB" id="661680at2759"/>
<reference evidence="4" key="1">
    <citation type="submission" date="2019-09" db="EMBL/GenBank/DDBJ databases">
        <title>Draft genome information of white flower Hibiscus syriacus.</title>
        <authorList>
            <person name="Kim Y.-M."/>
        </authorList>
    </citation>
    <scope>NUCLEOTIDE SEQUENCE [LARGE SCALE GENOMIC DNA]</scope>
    <source>
        <strain evidence="4">YM2019G1</strain>
    </source>
</reference>
<accession>A0A6A3AZS7</accession>
<dbReference type="GO" id="GO:0005634">
    <property type="term" value="C:nucleus"/>
    <property type="evidence" value="ECO:0007669"/>
    <property type="project" value="TreeGrafter"/>
</dbReference>
<evidence type="ECO:0000313" key="4">
    <source>
        <dbReference type="EMBL" id="KAE8708595.1"/>
    </source>
</evidence>
<feature type="region of interest" description="Disordered" evidence="2">
    <location>
        <begin position="1"/>
        <end position="113"/>
    </location>
</feature>
<comment type="similarity">
    <text evidence="1">Belongs to the GeBP family.</text>
</comment>
<sequence>MVRKLPDEYTPPASSNDEESSDGSSNATNEEEEEKTSLKKQKADSGEVGFGYEYDSDKSFPSPNVSDFTIKPIVPKPNKSAPKPKQSANESSSKRKRALSSASDGGSGAVKSPVIVRRWSEAEEIAILKGLIEYKSKEGADSFKDSSSGFLDFIKKKFEADVSKTQLYEKIRRLKNKYKVNAEKGQNGNEPGLPIYHVRKCFQLSKKIWGNETNEKNNKTRKKTKSLSSADDDKPQTQTKAPCSEDGSKTEVNGGENSGLPVSIKDNEQASKSSTQISSGNKEDNVDFWKDFPFLKESLETDFTERWGVAGYSMLEEMGRKTDAAGREKLKQMEKAEKQLRIDRLELFLKKVKFAQEIAESVLNSIKGTGV</sequence>
<feature type="region of interest" description="Disordered" evidence="2">
    <location>
        <begin position="212"/>
        <end position="284"/>
    </location>
</feature>
<dbReference type="GO" id="GO:0006355">
    <property type="term" value="P:regulation of DNA-templated transcription"/>
    <property type="evidence" value="ECO:0007669"/>
    <property type="project" value="InterPro"/>
</dbReference>
<dbReference type="PANTHER" id="PTHR31662:SF33">
    <property type="entry name" value="DNA-BINDING STOREKEEPER PROTEIN TRANSCRIPTIONAL REGULATOR-LIKE PROTEIN"/>
    <property type="match status" value="1"/>
</dbReference>
<feature type="compositionally biased region" description="Polar residues" evidence="2">
    <location>
        <begin position="270"/>
        <end position="280"/>
    </location>
</feature>
<feature type="domain" description="Glabrous enhancer-binding protein-like DBD" evidence="3">
    <location>
        <begin position="117"/>
        <end position="210"/>
    </location>
</feature>
<dbReference type="EMBL" id="VEPZ02000940">
    <property type="protein sequence ID" value="KAE8708595.1"/>
    <property type="molecule type" value="Genomic_DNA"/>
</dbReference>
<dbReference type="AlphaFoldDB" id="A0A6A3AZS7"/>
<evidence type="ECO:0000256" key="2">
    <source>
        <dbReference type="SAM" id="MobiDB-lite"/>
    </source>
</evidence>
<dbReference type="Pfam" id="PF04504">
    <property type="entry name" value="GeBP-like_DBD"/>
    <property type="match status" value="1"/>
</dbReference>
<dbReference type="PANTHER" id="PTHR31662">
    <property type="entry name" value="BNAANNG10740D PROTEIN-RELATED"/>
    <property type="match status" value="1"/>
</dbReference>
<keyword evidence="5" id="KW-1185">Reference proteome</keyword>
<dbReference type="InterPro" id="IPR007592">
    <property type="entry name" value="GEBP"/>
</dbReference>
<evidence type="ECO:0000313" key="5">
    <source>
        <dbReference type="Proteomes" id="UP000436088"/>
    </source>
</evidence>
<gene>
    <name evidence="4" type="ORF">F3Y22_tig00110338pilonHSYRG00209</name>
</gene>
<comment type="caution">
    <text evidence="4">The sequence shown here is derived from an EMBL/GenBank/DDBJ whole genome shotgun (WGS) entry which is preliminary data.</text>
</comment>
<protein>
    <recommendedName>
        <fullName evidence="3">Glabrous enhancer-binding protein-like DBD domain-containing protein</fullName>
    </recommendedName>
</protein>
<evidence type="ECO:0000256" key="1">
    <source>
        <dbReference type="ARBA" id="ARBA00010820"/>
    </source>
</evidence>